<reference evidence="1" key="1">
    <citation type="submission" date="2019-03" db="EMBL/GenBank/DDBJ databases">
        <title>Lake Tanganyika Metagenome-Assembled Genomes (MAGs).</title>
        <authorList>
            <person name="Tran P."/>
        </authorList>
    </citation>
    <scope>NUCLEOTIDE SEQUENCE</scope>
    <source>
        <strain evidence="1">K_DeepCast_150m_m2_040</strain>
    </source>
</reference>
<evidence type="ECO:0000313" key="2">
    <source>
        <dbReference type="Proteomes" id="UP000779900"/>
    </source>
</evidence>
<dbReference type="AlphaFoldDB" id="A0A938BVC0"/>
<organism evidence="1 2">
    <name type="scientific">candidate division WOR-3 bacterium</name>
    <dbReference type="NCBI Taxonomy" id="2052148"/>
    <lineage>
        <taxon>Bacteria</taxon>
        <taxon>Bacteria division WOR-3</taxon>
    </lineage>
</organism>
<evidence type="ECO:0000313" key="1">
    <source>
        <dbReference type="EMBL" id="MBM3332908.1"/>
    </source>
</evidence>
<accession>A0A938BVC0</accession>
<proteinExistence type="predicted"/>
<gene>
    <name evidence="1" type="ORF">FJY68_13845</name>
</gene>
<comment type="caution">
    <text evidence="1">The sequence shown here is derived from an EMBL/GenBank/DDBJ whole genome shotgun (WGS) entry which is preliminary data.</text>
</comment>
<dbReference type="Proteomes" id="UP000779900">
    <property type="component" value="Unassembled WGS sequence"/>
</dbReference>
<dbReference type="EMBL" id="VGIR01000168">
    <property type="protein sequence ID" value="MBM3332908.1"/>
    <property type="molecule type" value="Genomic_DNA"/>
</dbReference>
<name>A0A938BVC0_UNCW3</name>
<protein>
    <submittedName>
        <fullName evidence="1">Uncharacterized protein</fullName>
    </submittedName>
</protein>
<sequence length="85" mass="9045">MPNAEVPVANPDPTVLRCNLHLPLASGVERMASSVLLAATGRKVLNLKPGENDISHLVPGVYFLRGSMTEDGRPGASVRKVVVTR</sequence>